<dbReference type="EMBL" id="JAPFFL010000001">
    <property type="protein sequence ID" value="KAJ6752234.1"/>
    <property type="molecule type" value="Genomic_DNA"/>
</dbReference>
<dbReference type="PANTHER" id="PTHR46033:SF67">
    <property type="entry name" value="AMINOTRANSFERASE-LIKE, PLANT MOBILE DOMAIN FAMILY PROTEIN"/>
    <property type="match status" value="1"/>
</dbReference>
<dbReference type="Proteomes" id="UP001151529">
    <property type="component" value="Chromosome 16"/>
</dbReference>
<accession>A0A9Q0ZZ84</accession>
<evidence type="ECO:0000256" key="1">
    <source>
        <dbReference type="SAM" id="MobiDB-lite"/>
    </source>
</evidence>
<dbReference type="GO" id="GO:0010073">
    <property type="term" value="P:meristem maintenance"/>
    <property type="evidence" value="ECO:0007669"/>
    <property type="project" value="InterPro"/>
</dbReference>
<dbReference type="AlphaFoldDB" id="A0A9Q0ZZ84"/>
<proteinExistence type="predicted"/>
<feature type="compositionally biased region" description="Polar residues" evidence="1">
    <location>
        <begin position="564"/>
        <end position="573"/>
    </location>
</feature>
<feature type="compositionally biased region" description="Polar residues" evidence="1">
    <location>
        <begin position="586"/>
        <end position="614"/>
    </location>
</feature>
<organism evidence="3 4">
    <name type="scientific">Salix viminalis</name>
    <name type="common">Common osier</name>
    <name type="synonym">Basket willow</name>
    <dbReference type="NCBI Taxonomy" id="40686"/>
    <lineage>
        <taxon>Eukaryota</taxon>
        <taxon>Viridiplantae</taxon>
        <taxon>Streptophyta</taxon>
        <taxon>Embryophyta</taxon>
        <taxon>Tracheophyta</taxon>
        <taxon>Spermatophyta</taxon>
        <taxon>Magnoliopsida</taxon>
        <taxon>eudicotyledons</taxon>
        <taxon>Gunneridae</taxon>
        <taxon>Pentapetalae</taxon>
        <taxon>rosids</taxon>
        <taxon>fabids</taxon>
        <taxon>Malpighiales</taxon>
        <taxon>Salicaceae</taxon>
        <taxon>Saliceae</taxon>
        <taxon>Salix</taxon>
    </lineage>
</organism>
<dbReference type="PANTHER" id="PTHR46033">
    <property type="entry name" value="PROTEIN MAIN-LIKE 2"/>
    <property type="match status" value="1"/>
</dbReference>
<gene>
    <name evidence="3" type="ORF">OIU85_002639</name>
</gene>
<evidence type="ECO:0000313" key="4">
    <source>
        <dbReference type="Proteomes" id="UP001151529"/>
    </source>
</evidence>
<keyword evidence="4" id="KW-1185">Reference proteome</keyword>
<evidence type="ECO:0000259" key="2">
    <source>
        <dbReference type="Pfam" id="PF10536"/>
    </source>
</evidence>
<feature type="region of interest" description="Disordered" evidence="1">
    <location>
        <begin position="556"/>
        <end position="616"/>
    </location>
</feature>
<dbReference type="InterPro" id="IPR044824">
    <property type="entry name" value="MAIN-like"/>
</dbReference>
<protein>
    <recommendedName>
        <fullName evidence="2">Aminotransferase-like plant mobile domain-containing protein</fullName>
    </recommendedName>
</protein>
<dbReference type="OrthoDB" id="824313at2759"/>
<feature type="domain" description="Aminotransferase-like plant mobile" evidence="2">
    <location>
        <begin position="100"/>
        <end position="455"/>
    </location>
</feature>
<reference evidence="3" key="2">
    <citation type="journal article" date="2023" name="Int. J. Mol. Sci.">
        <title>De Novo Assembly and Annotation of 11 Diverse Shrub Willow (Salix) Genomes Reveals Novel Gene Organization in Sex-Linked Regions.</title>
        <authorList>
            <person name="Hyden B."/>
            <person name="Feng K."/>
            <person name="Yates T.B."/>
            <person name="Jawdy S."/>
            <person name="Cereghino C."/>
            <person name="Smart L.B."/>
            <person name="Muchero W."/>
        </authorList>
    </citation>
    <scope>NUCLEOTIDE SEQUENCE [LARGE SCALE GENOMIC DNA]</scope>
    <source>
        <tissue evidence="3">Shoot tip</tissue>
    </source>
</reference>
<dbReference type="InterPro" id="IPR019557">
    <property type="entry name" value="AminoTfrase-like_pln_mobile"/>
</dbReference>
<evidence type="ECO:0000313" key="3">
    <source>
        <dbReference type="EMBL" id="KAJ6752234.1"/>
    </source>
</evidence>
<sequence>MAKPSSSNTILEERKGFMVSPFGDSKPALRKAYFLKPIATSMEEPELPSDSISPLSAQTLQRNYCPLKFSSMSWVHPNQDWITWVSRMQSKHQAAWKKSGIDQAILNSTYDIKKSIELIIGLSEKWCTNTNTFVFPWGEATITLEDVIILGGYSVLGSPVSRFVENREWEVIEEKLMDARMNIVRSRARKACQHAWMKKFSNGGSEIEHEAFLALWLSRTVFQNSSHTIRKQVFPIAICLARGIPIALAPAVLASIYRDLSRLKRAIVAGNNESRLELFSPVQLVQFWAWERFPILQPKPDVLNFGDPRSARWDRAKIPKIPKVENVRLTLDSAAESFLWRPYAKSLKNWSFPEFYRENEELVLADSGFDIHLESFIRCLRVSKILGLDYMENYSPHRVAMQFGMDQDLPGRVNLDKTREIAWMNYNKPTSDTKLYIPSRLSESNVTTRYLKWWEQMVLGKNKKVSGSSQQQRSAKRSKPDLQVSKGEKTSIDPDVPPGFRPKNNMNESRISAKKDKPAAVEMLAGNNQQSFGNEVIANGELRGQSQCNFTSKVHDGTDRNMEPPSQSAQNISGGEATMGAAGRATDQTGVGQENTAAGNTTSNRVSINGNAGESNGYKLDIAELENWITSLERKVAKLKAARRLGAQV</sequence>
<comment type="caution">
    <text evidence="3">The sequence shown here is derived from an EMBL/GenBank/DDBJ whole genome shotgun (WGS) entry which is preliminary data.</text>
</comment>
<dbReference type="Pfam" id="PF10536">
    <property type="entry name" value="PMD"/>
    <property type="match status" value="1"/>
</dbReference>
<feature type="region of interest" description="Disordered" evidence="1">
    <location>
        <begin position="464"/>
        <end position="516"/>
    </location>
</feature>
<name>A0A9Q0ZZ84_SALVM</name>
<reference evidence="3" key="1">
    <citation type="submission" date="2022-11" db="EMBL/GenBank/DDBJ databases">
        <authorList>
            <person name="Hyden B.L."/>
            <person name="Feng K."/>
            <person name="Yates T."/>
            <person name="Jawdy S."/>
            <person name="Smart L.B."/>
            <person name="Muchero W."/>
        </authorList>
    </citation>
    <scope>NUCLEOTIDE SEQUENCE</scope>
    <source>
        <tissue evidence="3">Shoot tip</tissue>
    </source>
</reference>